<evidence type="ECO:0000313" key="3">
    <source>
        <dbReference type="EMBL" id="KFN51406.1"/>
    </source>
</evidence>
<dbReference type="InterPro" id="IPR004701">
    <property type="entry name" value="PTS_EIIA_man-typ"/>
</dbReference>
<feature type="domain" description="PTS EIIA type-4" evidence="2">
    <location>
        <begin position="2"/>
        <end position="125"/>
    </location>
</feature>
<dbReference type="GO" id="GO:0009401">
    <property type="term" value="P:phosphoenolpyruvate-dependent sugar phosphotransferase system"/>
    <property type="evidence" value="ECO:0007669"/>
    <property type="project" value="InterPro"/>
</dbReference>
<keyword evidence="4" id="KW-1185">Reference proteome</keyword>
<dbReference type="InterPro" id="IPR051471">
    <property type="entry name" value="Bacterial_PTS_sugar_comp"/>
</dbReference>
<dbReference type="AlphaFoldDB" id="A0A091BI30"/>
<gene>
    <name evidence="3" type="ORF">P873_02765</name>
</gene>
<dbReference type="SUPFAM" id="SSF53062">
    <property type="entry name" value="PTS system fructose IIA component-like"/>
    <property type="match status" value="1"/>
</dbReference>
<evidence type="ECO:0000259" key="2">
    <source>
        <dbReference type="PROSITE" id="PS51096"/>
    </source>
</evidence>
<evidence type="ECO:0000256" key="1">
    <source>
        <dbReference type="ARBA" id="ARBA00022679"/>
    </source>
</evidence>
<sequence>MPVGILLLTHEGVGTALLAAARRLLSPLPLPTGVFEVAWEDGADEQLPAASAALRRVDGGDGVLVLVDLYGATPSRLAAALSRLGTPARRVSGLSLPMLLRVQNYPDLELDELARTAAAGARNGVIQDDA</sequence>
<organism evidence="3 4">
    <name type="scientific">Arenimonas composti TR7-09 = DSM 18010</name>
    <dbReference type="NCBI Taxonomy" id="1121013"/>
    <lineage>
        <taxon>Bacteria</taxon>
        <taxon>Pseudomonadati</taxon>
        <taxon>Pseudomonadota</taxon>
        <taxon>Gammaproteobacteria</taxon>
        <taxon>Lysobacterales</taxon>
        <taxon>Lysobacteraceae</taxon>
        <taxon>Arenimonas</taxon>
    </lineage>
</organism>
<dbReference type="EMBL" id="AWXU01000006">
    <property type="protein sequence ID" value="KFN51406.1"/>
    <property type="molecule type" value="Genomic_DNA"/>
</dbReference>
<dbReference type="PANTHER" id="PTHR33799">
    <property type="entry name" value="PTS PERMEASE-RELATED-RELATED"/>
    <property type="match status" value="1"/>
</dbReference>
<dbReference type="OrthoDB" id="7065728at2"/>
<keyword evidence="1" id="KW-0808">Transferase</keyword>
<name>A0A091BI30_9GAMM</name>
<comment type="caution">
    <text evidence="3">The sequence shown here is derived from an EMBL/GenBank/DDBJ whole genome shotgun (WGS) entry which is preliminary data.</text>
</comment>
<dbReference type="PANTHER" id="PTHR33799:SF1">
    <property type="entry name" value="PTS SYSTEM MANNOSE-SPECIFIC EIIAB COMPONENT-RELATED"/>
    <property type="match status" value="1"/>
</dbReference>
<dbReference type="RefSeq" id="WP_026816579.1">
    <property type="nucleotide sequence ID" value="NZ_AUFF01000002.1"/>
</dbReference>
<dbReference type="Pfam" id="PF03610">
    <property type="entry name" value="EIIA-man"/>
    <property type="match status" value="1"/>
</dbReference>
<accession>A0A091BI30</accession>
<reference evidence="3 4" key="1">
    <citation type="submission" date="2013-09" db="EMBL/GenBank/DDBJ databases">
        <title>Genome sequencing of Arenimonas composti.</title>
        <authorList>
            <person name="Chen F."/>
            <person name="Wang G."/>
        </authorList>
    </citation>
    <scope>NUCLEOTIDE SEQUENCE [LARGE SCALE GENOMIC DNA]</scope>
    <source>
        <strain evidence="3 4">TR7-09</strain>
    </source>
</reference>
<proteinExistence type="predicted"/>
<dbReference type="Proteomes" id="UP000029391">
    <property type="component" value="Unassembled WGS sequence"/>
</dbReference>
<dbReference type="STRING" id="1121013.GCA_000426365_01220"/>
<dbReference type="eggNOG" id="COG2893">
    <property type="taxonomic scope" value="Bacteria"/>
</dbReference>
<evidence type="ECO:0000313" key="4">
    <source>
        <dbReference type="Proteomes" id="UP000029391"/>
    </source>
</evidence>
<protein>
    <recommendedName>
        <fullName evidence="2">PTS EIIA type-4 domain-containing protein</fullName>
    </recommendedName>
</protein>
<dbReference type="InterPro" id="IPR036662">
    <property type="entry name" value="PTS_EIIA_man-typ_sf"/>
</dbReference>
<dbReference type="GO" id="GO:0016020">
    <property type="term" value="C:membrane"/>
    <property type="evidence" value="ECO:0007669"/>
    <property type="project" value="InterPro"/>
</dbReference>
<dbReference type="GO" id="GO:0016740">
    <property type="term" value="F:transferase activity"/>
    <property type="evidence" value="ECO:0007669"/>
    <property type="project" value="UniProtKB-KW"/>
</dbReference>
<dbReference type="PROSITE" id="PS51096">
    <property type="entry name" value="PTS_EIIA_TYPE_4"/>
    <property type="match status" value="1"/>
</dbReference>
<dbReference type="Gene3D" id="3.40.50.510">
    <property type="entry name" value="Phosphotransferase system, mannose-type IIA component"/>
    <property type="match status" value="1"/>
</dbReference>